<dbReference type="NCBIfam" id="TIGR04057">
    <property type="entry name" value="SusC_RagA_signa"/>
    <property type="match status" value="1"/>
</dbReference>
<dbReference type="Gene3D" id="2.60.40.1120">
    <property type="entry name" value="Carboxypeptidase-like, regulatory domain"/>
    <property type="match status" value="1"/>
</dbReference>
<keyword evidence="4 7" id="KW-0812">Transmembrane</keyword>
<dbReference type="InterPro" id="IPR008969">
    <property type="entry name" value="CarboxyPept-like_regulatory"/>
</dbReference>
<keyword evidence="8" id="KW-0732">Signal</keyword>
<feature type="domain" description="Secretin/TonB short N-terminal" evidence="9">
    <location>
        <begin position="48"/>
        <end position="99"/>
    </location>
</feature>
<dbReference type="InterPro" id="IPR023996">
    <property type="entry name" value="TonB-dep_OMP_SusC/RagA"/>
</dbReference>
<dbReference type="GO" id="GO:0009279">
    <property type="term" value="C:cell outer membrane"/>
    <property type="evidence" value="ECO:0007669"/>
    <property type="project" value="UniProtKB-SubCell"/>
</dbReference>
<dbReference type="InterPro" id="IPR039426">
    <property type="entry name" value="TonB-dep_rcpt-like"/>
</dbReference>
<dbReference type="Gene3D" id="3.55.50.30">
    <property type="match status" value="1"/>
</dbReference>
<evidence type="ECO:0000256" key="5">
    <source>
        <dbReference type="ARBA" id="ARBA00023136"/>
    </source>
</evidence>
<proteinExistence type="inferred from homology"/>
<dbReference type="Gene3D" id="2.40.170.20">
    <property type="entry name" value="TonB-dependent receptor, beta-barrel domain"/>
    <property type="match status" value="1"/>
</dbReference>
<feature type="chain" id="PRO_5019442237" evidence="8">
    <location>
        <begin position="18"/>
        <end position="1093"/>
    </location>
</feature>
<evidence type="ECO:0000256" key="3">
    <source>
        <dbReference type="ARBA" id="ARBA00022452"/>
    </source>
</evidence>
<dbReference type="InterPro" id="IPR011662">
    <property type="entry name" value="Secretin/TonB_short_N"/>
</dbReference>
<dbReference type="Pfam" id="PF07715">
    <property type="entry name" value="Plug"/>
    <property type="match status" value="1"/>
</dbReference>
<dbReference type="PROSITE" id="PS52016">
    <property type="entry name" value="TONB_DEPENDENT_REC_3"/>
    <property type="match status" value="1"/>
</dbReference>
<dbReference type="Pfam" id="PF13715">
    <property type="entry name" value="CarbopepD_reg_2"/>
    <property type="match status" value="1"/>
</dbReference>
<dbReference type="NCBIfam" id="TIGR04056">
    <property type="entry name" value="OMP_RagA_SusC"/>
    <property type="match status" value="1"/>
</dbReference>
<dbReference type="SUPFAM" id="SSF49464">
    <property type="entry name" value="Carboxypeptidase regulatory domain-like"/>
    <property type="match status" value="1"/>
</dbReference>
<dbReference type="InterPro" id="IPR037066">
    <property type="entry name" value="Plug_dom_sf"/>
</dbReference>
<dbReference type="RefSeq" id="WP_117774868.1">
    <property type="nucleotide sequence ID" value="NZ_CAUGOG010000003.1"/>
</dbReference>
<evidence type="ECO:0000259" key="9">
    <source>
        <dbReference type="SMART" id="SM00965"/>
    </source>
</evidence>
<evidence type="ECO:0000256" key="2">
    <source>
        <dbReference type="ARBA" id="ARBA00022448"/>
    </source>
</evidence>
<dbReference type="InterPro" id="IPR036942">
    <property type="entry name" value="Beta-barrel_TonB_sf"/>
</dbReference>
<dbReference type="InterPro" id="IPR012910">
    <property type="entry name" value="Plug_dom"/>
</dbReference>
<evidence type="ECO:0000256" key="4">
    <source>
        <dbReference type="ARBA" id="ARBA00022692"/>
    </source>
</evidence>
<dbReference type="Proteomes" id="UP000286063">
    <property type="component" value="Unassembled WGS sequence"/>
</dbReference>
<dbReference type="Gene3D" id="2.170.130.10">
    <property type="entry name" value="TonB-dependent receptor, plug domain"/>
    <property type="match status" value="1"/>
</dbReference>
<evidence type="ECO:0000313" key="11">
    <source>
        <dbReference type="Proteomes" id="UP000286063"/>
    </source>
</evidence>
<evidence type="ECO:0000256" key="7">
    <source>
        <dbReference type="PROSITE-ProRule" id="PRU01360"/>
    </source>
</evidence>
<name>A0A413IQI3_9BACT</name>
<gene>
    <name evidence="10" type="ORF">DXA50_05570</name>
</gene>
<dbReference type="InterPro" id="IPR023997">
    <property type="entry name" value="TonB-dep_OMP_SusC/RagA_CS"/>
</dbReference>
<protein>
    <submittedName>
        <fullName evidence="10">SusC/RagA family TonB-linked outer membrane protein</fullName>
    </submittedName>
</protein>
<evidence type="ECO:0000313" key="10">
    <source>
        <dbReference type="EMBL" id="RGY19535.1"/>
    </source>
</evidence>
<keyword evidence="5 7" id="KW-0472">Membrane</keyword>
<keyword evidence="3 7" id="KW-1134">Transmembrane beta strand</keyword>
<keyword evidence="2 7" id="KW-0813">Transport</keyword>
<comment type="subcellular location">
    <subcellularLocation>
        <location evidence="1 7">Cell outer membrane</location>
        <topology evidence="1 7">Multi-pass membrane protein</topology>
    </subcellularLocation>
</comment>
<accession>A0A413IQI3</accession>
<organism evidence="10 11">
    <name type="scientific">Butyricimonas virosa</name>
    <dbReference type="NCBI Taxonomy" id="544645"/>
    <lineage>
        <taxon>Bacteria</taxon>
        <taxon>Pseudomonadati</taxon>
        <taxon>Bacteroidota</taxon>
        <taxon>Bacteroidia</taxon>
        <taxon>Bacteroidales</taxon>
        <taxon>Odoribacteraceae</taxon>
        <taxon>Butyricimonas</taxon>
    </lineage>
</organism>
<dbReference type="SMART" id="SM00965">
    <property type="entry name" value="STN"/>
    <property type="match status" value="1"/>
</dbReference>
<evidence type="ECO:0000256" key="1">
    <source>
        <dbReference type="ARBA" id="ARBA00004571"/>
    </source>
</evidence>
<sequence length="1093" mass="124532">MKFLVLLLFVSTLQLSAGVYSQEARVSLHLENASFEEVVKVLERTTDYTFLFRDNQVAGIRNLNLAYTDVDIKVVLDACLKGTRLTYRLVDNTIVIQHVVVASVDTLSKFTVKGIVKDKKGELLPGVTIRVKGTTLGFVTNVKGEFDIDLPKRDNLMLIFSFVGYKRQEVPVKNDNKSLAIVLEEDLQTVDEVVVTGIFNKPKESFTGAVTAVSKEEIKAKYSRNLLQTLSNIDPSFRIIQNNDAGSDPNHLPEIQLRGASTLSSVEDLQNANRATLNYPLFIMDGFEVDLERVMDLNENEVENITILKDASATSLYGSRGANGVVVITTTRPAAGKLRISYNGQIKIESPDLSSYNLATAAEKLEFEHKNGVWDLYEDTYQELKNAVDKGENYDWMSVPVRTGIGQTHRLNFMGGADDWRFRFDLSYDSTVGVMKGSDRNNVNGTLEVDYMTEKWMVMQSFSLGVNTSKNSVYGNFSDYVQMNRYWNPYDENGDPVTYYYHPLNQDPIDNPLYDWRVGCWNDSKYTSLRSNTSIRYTICPGFQVVGSVGLSRKISRKDSFIPPSHKWYADKELKQKGRYDRRDKTADVWQTALTVNYTNTFNEKHMLTVNLNGEMQEDLEDEVSWAATGFLTDKIDNIGMSLGYPDAWGTSGEETTMRRISLRGSVNYYYDMRYFLDISYSTDGSSSFGSESRWGSFWSFGGGWNIYNERFIKENVGWISDLRVRYSYGVSGNMGFSPADAMTVYRQNVNETYLSGVGVEMERFANPYLQWQNTYQHNVGFDMGFFSNRIAFQFNYYNKLTDNAVQDIFLPISHGFENFKGNIGKIRNEGYEFNVTLYPIRNTVKNINWSITGRFNRQVNTIVQLSEGFKEKVKYSSKTMSGASEYYRYIEGHSMDAIYGLRSVGVDPSTGYRMFLDKNNNITFRQSSEDLVWLGDRQPKLNGNISTSFSYKGLSLNVGFGVKWGGYQVNFTELTKGENLSLLYNVDKRALSQGWEKPGDVSRYKLYQVTSDASRQYTYPNSMFVHKDNVFSCTNINVSYLIPRKWCQKLGMESLSVSAYLSDIFYLSTIKRERGTDYPFSINPNFSISCSF</sequence>
<feature type="signal peptide" evidence="8">
    <location>
        <begin position="1"/>
        <end position="17"/>
    </location>
</feature>
<reference evidence="10 11" key="1">
    <citation type="submission" date="2018-08" db="EMBL/GenBank/DDBJ databases">
        <title>A genome reference for cultivated species of the human gut microbiota.</title>
        <authorList>
            <person name="Zou Y."/>
            <person name="Xue W."/>
            <person name="Luo G."/>
        </authorList>
    </citation>
    <scope>NUCLEOTIDE SEQUENCE [LARGE SCALE GENOMIC DNA]</scope>
    <source>
        <strain evidence="10 11">OF02-7</strain>
    </source>
</reference>
<keyword evidence="6 7" id="KW-0998">Cell outer membrane</keyword>
<comment type="similarity">
    <text evidence="7">Belongs to the TonB-dependent receptor family.</text>
</comment>
<dbReference type="EMBL" id="QSCR01000006">
    <property type="protein sequence ID" value="RGY19535.1"/>
    <property type="molecule type" value="Genomic_DNA"/>
</dbReference>
<evidence type="ECO:0000256" key="8">
    <source>
        <dbReference type="SAM" id="SignalP"/>
    </source>
</evidence>
<dbReference type="OrthoDB" id="1095458at2"/>
<comment type="caution">
    <text evidence="10">The sequence shown here is derived from an EMBL/GenBank/DDBJ whole genome shotgun (WGS) entry which is preliminary data.</text>
</comment>
<dbReference type="AlphaFoldDB" id="A0A413IQI3"/>
<dbReference type="SUPFAM" id="SSF56935">
    <property type="entry name" value="Porins"/>
    <property type="match status" value="1"/>
</dbReference>
<evidence type="ECO:0000256" key="6">
    <source>
        <dbReference type="ARBA" id="ARBA00023237"/>
    </source>
</evidence>